<dbReference type="WBParaSite" id="maker-unitig_45035-snap-gene-0.1-mRNA-1">
    <property type="protein sequence ID" value="maker-unitig_45035-snap-gene-0.1-mRNA-1"/>
    <property type="gene ID" value="maker-unitig_45035-snap-gene-0.1"/>
</dbReference>
<sequence>RVVHRVTLELHRTTLLLAVRHRNSNDLSRSKHSHDWPTPLLQRRQPWRLSRSRVARVLSLVLLAGQRLQRPKTFEQAREDCRSRGTDVDLLWIDADEEETWWVDHSERSWNIKLTGRNYSESTAITDKADQFTPGPNSFPPGPLRQAPIGQHTPSTSTETNPTSITRGRQSGPAQSPAIAWIEYDGNCYTLPQADTRPHLVVGARCLPLRVRKQRSSLAETQSELGVASGLLSSKTGASSRLECLPILLQTWRPAWIGLFRDEGHDGTGGRTIRSRAPTTTVCYSTLARRCECAQEVGTGRYWYFCKAIGNYPATERQRAPTSGTGVQRCTCWIIPVLLVLAGATFYSSSAACRLTLESAEQPVMTLGNPAFSNYLAMDNAKRLDTPVNGDSVSVTLKKTG</sequence>
<dbReference type="Proteomes" id="UP000095280">
    <property type="component" value="Unplaced"/>
</dbReference>
<reference evidence="3" key="1">
    <citation type="submission" date="2016-11" db="UniProtKB">
        <authorList>
            <consortium name="WormBaseParasite"/>
        </authorList>
    </citation>
    <scope>IDENTIFICATION</scope>
</reference>
<keyword evidence="2" id="KW-1185">Reference proteome</keyword>
<proteinExistence type="predicted"/>
<accession>A0A1I8FS41</accession>
<organism evidence="2 3">
    <name type="scientific">Macrostomum lignano</name>
    <dbReference type="NCBI Taxonomy" id="282301"/>
    <lineage>
        <taxon>Eukaryota</taxon>
        <taxon>Metazoa</taxon>
        <taxon>Spiralia</taxon>
        <taxon>Lophotrochozoa</taxon>
        <taxon>Platyhelminthes</taxon>
        <taxon>Rhabditophora</taxon>
        <taxon>Macrostomorpha</taxon>
        <taxon>Macrostomida</taxon>
        <taxon>Macrostomidae</taxon>
        <taxon>Macrostomum</taxon>
    </lineage>
</organism>
<dbReference type="AlphaFoldDB" id="A0A1I8FS41"/>
<feature type="compositionally biased region" description="Low complexity" evidence="1">
    <location>
        <begin position="153"/>
        <end position="166"/>
    </location>
</feature>
<evidence type="ECO:0000256" key="1">
    <source>
        <dbReference type="SAM" id="MobiDB-lite"/>
    </source>
</evidence>
<name>A0A1I8FS41_9PLAT</name>
<evidence type="ECO:0000313" key="3">
    <source>
        <dbReference type="WBParaSite" id="maker-unitig_45035-snap-gene-0.1-mRNA-1"/>
    </source>
</evidence>
<feature type="region of interest" description="Disordered" evidence="1">
    <location>
        <begin position="125"/>
        <end position="173"/>
    </location>
</feature>
<protein>
    <submittedName>
        <fullName evidence="3">C-type lectin domain-containing protein</fullName>
    </submittedName>
</protein>
<evidence type="ECO:0000313" key="2">
    <source>
        <dbReference type="Proteomes" id="UP000095280"/>
    </source>
</evidence>